<organism evidence="1 2">
    <name type="scientific">Scleroderma citrinum Foug A</name>
    <dbReference type="NCBI Taxonomy" id="1036808"/>
    <lineage>
        <taxon>Eukaryota</taxon>
        <taxon>Fungi</taxon>
        <taxon>Dikarya</taxon>
        <taxon>Basidiomycota</taxon>
        <taxon>Agaricomycotina</taxon>
        <taxon>Agaricomycetes</taxon>
        <taxon>Agaricomycetidae</taxon>
        <taxon>Boletales</taxon>
        <taxon>Sclerodermatineae</taxon>
        <taxon>Sclerodermataceae</taxon>
        <taxon>Scleroderma</taxon>
    </lineage>
</organism>
<dbReference type="HOGENOM" id="CLU_003703_13_3_1"/>
<accession>A0A0C2ZEA7</accession>
<sequence>MRVLEFLDSQVMFMGIHGIDVSQVFTFSPSSGTSRAGQTHAHPLAFPLARVYCTITFMQQESYQSNGPSPPRPAGSLRFQKTTGFTIHKRKAEDMESTRHHTKFQLDSHGALWLTTQVITTPNIAPKATTAERGVTNNHKHLSYPGIPDCNDRLPPEVNLGILDVEPRRQMESDFPLLTWLKLDHEDYLSELLRLEDNTSLNPPKARYEQFLRIVRQWHHLKMLKQSGRGHDPAGVLNTKEGECAVLCPACPQPGKNIVALSSVRDIDVLFVALDANFRLRHRVVSSDENNPSLSRGWLYFVEETVFKMYLRDHKNNIQEKSNCSNHNAVNMADVKTKRGCDASGVGMVVCARHGMRLPNGVADLQYGERYVNMEYAFALALRHSGAIVLKVSYDIAYLHDRDVMFLVPKFHLPAHITSCQWSFSFNWTKGIGRTDGEEPERGWANLNAAALSTKEMGPGHRQDTLDDYFGDWNWKKLIMLGPSILRKVKEAIPERNDHQQDFEELTWSLMLKFPVQLALWKQQVEEWENDLTKPNPFEVKNDGITQASVHLQLAKDEAKLSVGESELSLHPDVMPSIFISTGIDLEEQQRHLHEATKLGLCTTDTQQARVQQRSNLLMRRIEAWQQIQVLFMPGVSTLRKEWSELTNRPHSPDNVPLFLPSQMTGKAGCPHVLNMVEFQLREGQAHDSLNNLHQGLRSCTYILKFKDWFLQGQGENTQAQNCLKLLDAKIDAAATRYCIAYHALCTLGPLLGQVGWRDELRPLADEDVCGLMNGYDLHPGEGRCQISWIWRVCGYSEQATENESDDGFQEAIRVEWCKARARTHHWQEEVKLLFEEMQRTLRFLEWHAKWWTERTSAIVTTNKAVSEGHHAYAEHQAELWHQIGWSFAHMWRDTQRFLDVANAGSVSSPSYISKSLCSGQFWTEPHRAPEPTA</sequence>
<keyword evidence="2" id="KW-1185">Reference proteome</keyword>
<protein>
    <recommendedName>
        <fullName evidence="3">CxC2-like cysteine cluster KDZ transposase-associated domain-containing protein</fullName>
    </recommendedName>
</protein>
<name>A0A0C2ZEA7_9AGAM</name>
<dbReference type="EMBL" id="KN822066">
    <property type="protein sequence ID" value="KIM60068.1"/>
    <property type="molecule type" value="Genomic_DNA"/>
</dbReference>
<evidence type="ECO:0008006" key="3">
    <source>
        <dbReference type="Google" id="ProtNLM"/>
    </source>
</evidence>
<reference evidence="1 2" key="1">
    <citation type="submission" date="2014-04" db="EMBL/GenBank/DDBJ databases">
        <authorList>
            <consortium name="DOE Joint Genome Institute"/>
            <person name="Kuo A."/>
            <person name="Kohler A."/>
            <person name="Nagy L.G."/>
            <person name="Floudas D."/>
            <person name="Copeland A."/>
            <person name="Barry K.W."/>
            <person name="Cichocki N."/>
            <person name="Veneault-Fourrey C."/>
            <person name="LaButti K."/>
            <person name="Lindquist E.A."/>
            <person name="Lipzen A."/>
            <person name="Lundell T."/>
            <person name="Morin E."/>
            <person name="Murat C."/>
            <person name="Sun H."/>
            <person name="Tunlid A."/>
            <person name="Henrissat B."/>
            <person name="Grigoriev I.V."/>
            <person name="Hibbett D.S."/>
            <person name="Martin F."/>
            <person name="Nordberg H.P."/>
            <person name="Cantor M.N."/>
            <person name="Hua S.X."/>
        </authorList>
    </citation>
    <scope>NUCLEOTIDE SEQUENCE [LARGE SCALE GENOMIC DNA]</scope>
    <source>
        <strain evidence="1 2">Foug A</strain>
    </source>
</reference>
<proteinExistence type="predicted"/>
<dbReference type="Proteomes" id="UP000053989">
    <property type="component" value="Unassembled WGS sequence"/>
</dbReference>
<evidence type="ECO:0000313" key="2">
    <source>
        <dbReference type="Proteomes" id="UP000053989"/>
    </source>
</evidence>
<dbReference type="Pfam" id="PF18758">
    <property type="entry name" value="KDZ"/>
    <property type="match status" value="1"/>
</dbReference>
<dbReference type="InterPro" id="IPR040521">
    <property type="entry name" value="KDZ"/>
</dbReference>
<dbReference type="PANTHER" id="PTHR33104">
    <property type="entry name" value="SI:DKEY-29D5.2"/>
    <property type="match status" value="1"/>
</dbReference>
<dbReference type="PANTHER" id="PTHR33104:SF2">
    <property type="entry name" value="CXC3 LIKE CYSTEINE CLUSTER DOMAIN-CONTAINING PROTEIN"/>
    <property type="match status" value="1"/>
</dbReference>
<dbReference type="STRING" id="1036808.A0A0C2ZEA7"/>
<dbReference type="InParanoid" id="A0A0C2ZEA7"/>
<dbReference type="OrthoDB" id="3257338at2759"/>
<evidence type="ECO:0000313" key="1">
    <source>
        <dbReference type="EMBL" id="KIM60068.1"/>
    </source>
</evidence>
<dbReference type="AlphaFoldDB" id="A0A0C2ZEA7"/>
<reference evidence="2" key="2">
    <citation type="submission" date="2015-01" db="EMBL/GenBank/DDBJ databases">
        <title>Evolutionary Origins and Diversification of the Mycorrhizal Mutualists.</title>
        <authorList>
            <consortium name="DOE Joint Genome Institute"/>
            <consortium name="Mycorrhizal Genomics Consortium"/>
            <person name="Kohler A."/>
            <person name="Kuo A."/>
            <person name="Nagy L.G."/>
            <person name="Floudas D."/>
            <person name="Copeland A."/>
            <person name="Barry K.W."/>
            <person name="Cichocki N."/>
            <person name="Veneault-Fourrey C."/>
            <person name="LaButti K."/>
            <person name="Lindquist E.A."/>
            <person name="Lipzen A."/>
            <person name="Lundell T."/>
            <person name="Morin E."/>
            <person name="Murat C."/>
            <person name="Riley R."/>
            <person name="Ohm R."/>
            <person name="Sun H."/>
            <person name="Tunlid A."/>
            <person name="Henrissat B."/>
            <person name="Grigoriev I.V."/>
            <person name="Hibbett D.S."/>
            <person name="Martin F."/>
        </authorList>
    </citation>
    <scope>NUCLEOTIDE SEQUENCE [LARGE SCALE GENOMIC DNA]</scope>
    <source>
        <strain evidence="2">Foug A</strain>
    </source>
</reference>
<gene>
    <name evidence="1" type="ORF">SCLCIDRAFT_26859</name>
</gene>